<protein>
    <submittedName>
        <fullName evidence="9">L-glutamine synthetase</fullName>
    </submittedName>
</protein>
<dbReference type="SMART" id="SM01230">
    <property type="entry name" value="Gln-synt_C"/>
    <property type="match status" value="1"/>
</dbReference>
<accession>A0A100WI76</accession>
<feature type="domain" description="GS catalytic" evidence="8">
    <location>
        <begin position="137"/>
        <end position="477"/>
    </location>
</feature>
<comment type="similarity">
    <text evidence="1 5 6">Belongs to the glutamine synthetase family.</text>
</comment>
<dbReference type="InterPro" id="IPR008146">
    <property type="entry name" value="Gln_synth_cat_dom"/>
</dbReference>
<reference evidence="10" key="1">
    <citation type="journal article" date="2016" name="Genome Announc.">
        <title>Draft Genome Sequences of Five Rapidly Growing Mycobacterium Species, M. thermoresistibile, M. fortuitum subsp. acetamidolyticum, M. canariasense, M. brisbanense, and M. novocastrense.</title>
        <authorList>
            <person name="Katahira K."/>
            <person name="Ogura Y."/>
            <person name="Gotoh Y."/>
            <person name="Hayashi T."/>
        </authorList>
    </citation>
    <scope>NUCLEOTIDE SEQUENCE [LARGE SCALE GENOMIC DNA]</scope>
    <source>
        <strain evidence="10">JCM15298</strain>
    </source>
</reference>
<organism evidence="9 10">
    <name type="scientific">Mycolicibacterium canariasense</name>
    <name type="common">Mycobacterium canariasense</name>
    <dbReference type="NCBI Taxonomy" id="228230"/>
    <lineage>
        <taxon>Bacteria</taxon>
        <taxon>Bacillati</taxon>
        <taxon>Actinomycetota</taxon>
        <taxon>Actinomycetes</taxon>
        <taxon>Mycobacteriales</taxon>
        <taxon>Mycobacteriaceae</taxon>
        <taxon>Mycolicibacterium</taxon>
    </lineage>
</organism>
<dbReference type="Gene3D" id="3.30.590.10">
    <property type="entry name" value="Glutamine synthetase/guanido kinase, catalytic domain"/>
    <property type="match status" value="1"/>
</dbReference>
<evidence type="ECO:0000259" key="8">
    <source>
        <dbReference type="PROSITE" id="PS51987"/>
    </source>
</evidence>
<keyword evidence="2" id="KW-0436">Ligase</keyword>
<evidence type="ECO:0000256" key="1">
    <source>
        <dbReference type="ARBA" id="ARBA00009897"/>
    </source>
</evidence>
<dbReference type="Gene3D" id="3.10.20.70">
    <property type="entry name" value="Glutamine synthetase, N-terminal domain"/>
    <property type="match status" value="1"/>
</dbReference>
<comment type="caution">
    <text evidence="9">The sequence shown here is derived from an EMBL/GenBank/DDBJ whole genome shotgun (WGS) entry which is preliminary data.</text>
</comment>
<sequence>MGSSFIATHNLWSPEQQEAADRLIAQLSELELRQVRISWGDQHGILRGKTLEVGHFVSAMTEGKDFQTATLIFDTTNNPAVPPFAARGFGDERLTGLPDGVLVPDPTTFRVLPWVDGTGWVLAELYYRNGERVPFDTRGVLQRQLAALADDGYTYTTGAELEFYITRLVDPKLTFADSGWPPAPPSVTALSHGYQYLTENRGDEADGILSILRDNIVALGMPLATVEDEWGPGQVEMTFDPLPGTATADNVLLIRSAIKQICRRHGYHATFMSRPAFPNIVSSGWHLHQSLGTAHASNVFPGENGALLSDVALHFMAGLLEHARASSVLTTPTINGYKRYIANSFAPDRIAWAEENRGAMIRVSGARGDGSTHLENRIGEPAANPYLYLASQLISGRDGIARKLDPGPSADEAYLADVPLVPATLDEALGCFESSELMRRELGDVFVNYLSTVKRNEVARFNAAVTDWEQREYFEVF</sequence>
<feature type="domain" description="GS beta-grasp" evidence="7">
    <location>
        <begin position="30"/>
        <end position="130"/>
    </location>
</feature>
<dbReference type="PROSITE" id="PS51986">
    <property type="entry name" value="GS_BETA_GRASP"/>
    <property type="match status" value="1"/>
</dbReference>
<evidence type="ECO:0000313" key="9">
    <source>
        <dbReference type="EMBL" id="GAS98666.1"/>
    </source>
</evidence>
<evidence type="ECO:0000256" key="4">
    <source>
        <dbReference type="ARBA" id="ARBA00022840"/>
    </source>
</evidence>
<evidence type="ECO:0000256" key="3">
    <source>
        <dbReference type="ARBA" id="ARBA00022741"/>
    </source>
</evidence>
<proteinExistence type="inferred from homology"/>
<evidence type="ECO:0000313" key="10">
    <source>
        <dbReference type="Proteomes" id="UP000069443"/>
    </source>
</evidence>
<dbReference type="InterPro" id="IPR014746">
    <property type="entry name" value="Gln_synth/guanido_kin_cat_dom"/>
</dbReference>
<dbReference type="EMBL" id="BCSY01000087">
    <property type="protein sequence ID" value="GAS98666.1"/>
    <property type="molecule type" value="Genomic_DNA"/>
</dbReference>
<evidence type="ECO:0000259" key="7">
    <source>
        <dbReference type="PROSITE" id="PS51986"/>
    </source>
</evidence>
<dbReference type="InterPro" id="IPR008147">
    <property type="entry name" value="Gln_synt_N"/>
</dbReference>
<dbReference type="PANTHER" id="PTHR43785">
    <property type="entry name" value="GAMMA-GLUTAMYLPUTRESCINE SYNTHETASE"/>
    <property type="match status" value="1"/>
</dbReference>
<dbReference type="Pfam" id="PF00120">
    <property type="entry name" value="Gln-synt_C"/>
    <property type="match status" value="1"/>
</dbReference>
<dbReference type="GO" id="GO:0006542">
    <property type="term" value="P:glutamine biosynthetic process"/>
    <property type="evidence" value="ECO:0007669"/>
    <property type="project" value="InterPro"/>
</dbReference>
<dbReference type="GO" id="GO:0005524">
    <property type="term" value="F:ATP binding"/>
    <property type="evidence" value="ECO:0007669"/>
    <property type="project" value="UniProtKB-KW"/>
</dbReference>
<dbReference type="InterPro" id="IPR036651">
    <property type="entry name" value="Gln_synt_N_sf"/>
</dbReference>
<evidence type="ECO:0000256" key="6">
    <source>
        <dbReference type="RuleBase" id="RU000384"/>
    </source>
</evidence>
<dbReference type="PROSITE" id="PS51987">
    <property type="entry name" value="GS_CATALYTIC"/>
    <property type="match status" value="1"/>
</dbReference>
<keyword evidence="4" id="KW-0067">ATP-binding</keyword>
<keyword evidence="10" id="KW-1185">Reference proteome</keyword>
<evidence type="ECO:0000256" key="2">
    <source>
        <dbReference type="ARBA" id="ARBA00022598"/>
    </source>
</evidence>
<name>A0A100WI76_MYCCR</name>
<dbReference type="AlphaFoldDB" id="A0A100WI76"/>
<keyword evidence="3" id="KW-0547">Nucleotide-binding</keyword>
<evidence type="ECO:0000256" key="5">
    <source>
        <dbReference type="PROSITE-ProRule" id="PRU01330"/>
    </source>
</evidence>
<gene>
    <name evidence="9" type="ORF">RMCC_5631</name>
</gene>
<dbReference type="Proteomes" id="UP000069443">
    <property type="component" value="Unassembled WGS sequence"/>
</dbReference>
<dbReference type="STRING" id="228230.RMCC_5631"/>
<dbReference type="GO" id="GO:0004356">
    <property type="term" value="F:glutamine synthetase activity"/>
    <property type="evidence" value="ECO:0007669"/>
    <property type="project" value="InterPro"/>
</dbReference>
<reference evidence="10" key="2">
    <citation type="submission" date="2016-02" db="EMBL/GenBank/DDBJ databases">
        <title>Draft genome sequence of five rapidly growing Mycobacterium species.</title>
        <authorList>
            <person name="Katahira K."/>
            <person name="Gotou Y."/>
            <person name="Iida K."/>
            <person name="Ogura Y."/>
            <person name="Hayashi T."/>
        </authorList>
    </citation>
    <scope>NUCLEOTIDE SEQUENCE [LARGE SCALE GENOMIC DNA]</scope>
    <source>
        <strain evidence="10">JCM15298</strain>
    </source>
</reference>
<dbReference type="PANTHER" id="PTHR43785:SF12">
    <property type="entry name" value="TYPE-1 GLUTAMINE SYNTHETASE 2"/>
    <property type="match status" value="1"/>
</dbReference>
<dbReference type="SUPFAM" id="SSF54368">
    <property type="entry name" value="Glutamine synthetase, N-terminal domain"/>
    <property type="match status" value="1"/>
</dbReference>
<dbReference type="OrthoDB" id="9807095at2"/>
<dbReference type="SUPFAM" id="SSF55931">
    <property type="entry name" value="Glutamine synthetase/guanido kinase"/>
    <property type="match status" value="1"/>
</dbReference>
<dbReference type="RefSeq" id="WP_062659466.1">
    <property type="nucleotide sequence ID" value="NZ_BCSY01000087.1"/>
</dbReference>